<evidence type="ECO:0000256" key="1">
    <source>
        <dbReference type="ARBA" id="ARBA00004514"/>
    </source>
</evidence>
<dbReference type="CDD" id="cd06547">
    <property type="entry name" value="GH85_ENGase"/>
    <property type="match status" value="1"/>
</dbReference>
<evidence type="ECO:0000256" key="2">
    <source>
        <dbReference type="ARBA" id="ARBA00007849"/>
    </source>
</evidence>
<sequence>MDAKLIQNWEKIQLHCKKTNIQNTADGVKFIISNLKNFFCSNDVKFNLDAIYYSEDKDDLFDKISEYFETKGNIFLFNSLLKDDESCEKICDVMKEECDNFVQEKFTERIGRYSRRIMQGEIDAKEYVKSEDFNDYFLNCNYCGKDIYVHDNLNINFTKNSLCLDVSTIFDDESKKLIEIKNKLQRITLYDNGCKSVIINSNGNQKNYSFTPDSSCQLIVNRLIENKAYTILIDITHGEVINVELKINNILHDSKRILGLILRNETILIKGNTLCDVLKKYFEEDKKLENSEPLQDECLPIKNIKDLMNWKPPASKHATAQLQKRKQGDIHNKILLCHDMKGGYLEDRFINGAKEEDCFFFVHWSAVDIFTYFSHHLVSIPPCSWISAAHRSGVQVLGTFITEWDEGVQVFEQIFTDRASVHQLCMQLIHIAIFYEFDGWLINIENELKPCEIPMLRYFVKCLTSKMHAYKPGSEVIWYDSVLKNGDLIWQNSLNDLNRLFFLIADGIFLDYHWKEKQMLETLTHAAGRKKDVFVGVDVFGRGDCLYKGGFDTADWVKEVLNYGLSVGIFAPGWVLECLEPKEFKKNQFKFWSMLQELIPPRTIEGLPYCSSFCPGFGKKTFRNGKVISDEPWINFNLQQPQPIYHSSKENDATICNEDAFNGGGCLCLTGDINSKNGFLEFKILKTFFKLEDTVIVSYTFKPLIENVDVALILDIFSGKEAYKLLLVDSDEEDYKMSNHFVKYLNPASMDDIMREGYKITQETFEEQTWIKRLYLLTSNDFQYHIIENISVSATCKKSMDESFSVLFGELEVLPAHPTYNLSYEQLICKSVSGKSEAINIECILKWNQDLSIFCSDLYLKSADEKKQYICTTNQFCYKLKCTVKLTSEIQIILCPKTAGSRHLSSASIKIPLKT</sequence>
<dbReference type="GO" id="GO:0033925">
    <property type="term" value="F:mannosyl-glycoprotein endo-beta-N-acetylglucosaminidase activity"/>
    <property type="evidence" value="ECO:0007669"/>
    <property type="project" value="UniProtKB-EC"/>
</dbReference>
<organism evidence="11 12">
    <name type="scientific">Nephila pilipes</name>
    <name type="common">Giant wood spider</name>
    <name type="synonym">Nephila maculata</name>
    <dbReference type="NCBI Taxonomy" id="299642"/>
    <lineage>
        <taxon>Eukaryota</taxon>
        <taxon>Metazoa</taxon>
        <taxon>Ecdysozoa</taxon>
        <taxon>Arthropoda</taxon>
        <taxon>Chelicerata</taxon>
        <taxon>Arachnida</taxon>
        <taxon>Araneae</taxon>
        <taxon>Araneomorphae</taxon>
        <taxon>Entelegynae</taxon>
        <taxon>Araneoidea</taxon>
        <taxon>Nephilidae</taxon>
        <taxon>Nephila</taxon>
    </lineage>
</organism>
<evidence type="ECO:0000313" key="12">
    <source>
        <dbReference type="Proteomes" id="UP000887013"/>
    </source>
</evidence>
<dbReference type="Pfam" id="PF03644">
    <property type="entry name" value="Glyco_hydro_85"/>
    <property type="match status" value="1"/>
</dbReference>
<keyword evidence="6" id="KW-0326">Glycosidase</keyword>
<dbReference type="PANTHER" id="PTHR13246:SF1">
    <property type="entry name" value="CYTOSOLIC ENDO-BETA-N-ACETYLGLUCOSAMINIDASE"/>
    <property type="match status" value="1"/>
</dbReference>
<comment type="caution">
    <text evidence="11">The sequence shown here is derived from an EMBL/GenBank/DDBJ whole genome shotgun (WGS) entry which is preliminary data.</text>
</comment>
<keyword evidence="12" id="KW-1185">Reference proteome</keyword>
<evidence type="ECO:0000256" key="3">
    <source>
        <dbReference type="ARBA" id="ARBA00012566"/>
    </source>
</evidence>
<gene>
    <name evidence="11" type="primary">engase</name>
    <name evidence="11" type="ORF">NPIL_273061</name>
</gene>
<feature type="domain" description="Cytosolic endo-beta-N-acetylglucosaminidase TIM barrel" evidence="10">
    <location>
        <begin position="344"/>
        <end position="620"/>
    </location>
</feature>
<dbReference type="OrthoDB" id="284473at2759"/>
<keyword evidence="4" id="KW-0963">Cytoplasm</keyword>
<dbReference type="PANTHER" id="PTHR13246">
    <property type="entry name" value="ENDO BETA N-ACETYLGLUCOSAMINIDASE"/>
    <property type="match status" value="1"/>
</dbReference>
<proteinExistence type="inferred from homology"/>
<evidence type="ECO:0000256" key="8">
    <source>
        <dbReference type="ARBA" id="ARBA00054935"/>
    </source>
</evidence>
<name>A0A8X6PXE6_NEPPI</name>
<evidence type="ECO:0000256" key="7">
    <source>
        <dbReference type="ARBA" id="ARBA00034414"/>
    </source>
</evidence>
<dbReference type="InterPro" id="IPR032979">
    <property type="entry name" value="ENGase"/>
</dbReference>
<dbReference type="EC" id="3.2.1.96" evidence="3"/>
<dbReference type="InterPro" id="IPR005201">
    <property type="entry name" value="TIM_ENGase"/>
</dbReference>
<dbReference type="FunFam" id="3.20.20.80:FF:000043">
    <property type="entry name" value="cytosolic endo-beta-N-acetylglucosaminidase"/>
    <property type="match status" value="1"/>
</dbReference>
<evidence type="ECO:0000256" key="5">
    <source>
        <dbReference type="ARBA" id="ARBA00022801"/>
    </source>
</evidence>
<reference evidence="11" key="1">
    <citation type="submission" date="2020-08" db="EMBL/GenBank/DDBJ databases">
        <title>Multicomponent nature underlies the extraordinary mechanical properties of spider dragline silk.</title>
        <authorList>
            <person name="Kono N."/>
            <person name="Nakamura H."/>
            <person name="Mori M."/>
            <person name="Yoshida Y."/>
            <person name="Ohtoshi R."/>
            <person name="Malay A.D."/>
            <person name="Moran D.A.P."/>
            <person name="Tomita M."/>
            <person name="Numata K."/>
            <person name="Arakawa K."/>
        </authorList>
    </citation>
    <scope>NUCLEOTIDE SEQUENCE</scope>
</reference>
<dbReference type="GO" id="GO:0005829">
    <property type="term" value="C:cytosol"/>
    <property type="evidence" value="ECO:0007669"/>
    <property type="project" value="UniProtKB-SubCell"/>
</dbReference>
<dbReference type="EMBL" id="BMAW01120398">
    <property type="protein sequence ID" value="GFT89120.1"/>
    <property type="molecule type" value="Genomic_DNA"/>
</dbReference>
<comment type="subcellular location">
    <subcellularLocation>
        <location evidence="1">Cytoplasm</location>
        <location evidence="1">Cytosol</location>
    </subcellularLocation>
</comment>
<evidence type="ECO:0000259" key="10">
    <source>
        <dbReference type="Pfam" id="PF03644"/>
    </source>
</evidence>
<accession>A0A8X6PXE6</accession>
<comment type="function">
    <text evidence="8">Endoglycosidase that releases N-glycans from glycoproteins by cleaving the beta-1,4-glycosidic bond in the N,N'-diacetylchitobiose core. Involved in the processing of free oligosaccharides in the cytosol.</text>
</comment>
<comment type="similarity">
    <text evidence="2">Belongs to the glycosyl hydrolase 85 family.</text>
</comment>
<dbReference type="AlphaFoldDB" id="A0A8X6PXE6"/>
<dbReference type="Gene3D" id="2.60.120.260">
    <property type="entry name" value="Galactose-binding domain-like"/>
    <property type="match status" value="1"/>
</dbReference>
<evidence type="ECO:0000256" key="6">
    <source>
        <dbReference type="ARBA" id="ARBA00023295"/>
    </source>
</evidence>
<evidence type="ECO:0000313" key="11">
    <source>
        <dbReference type="EMBL" id="GFT89120.1"/>
    </source>
</evidence>
<evidence type="ECO:0000256" key="9">
    <source>
        <dbReference type="ARBA" id="ARBA00072457"/>
    </source>
</evidence>
<evidence type="ECO:0000256" key="4">
    <source>
        <dbReference type="ARBA" id="ARBA00022490"/>
    </source>
</evidence>
<dbReference type="Gene3D" id="3.20.20.80">
    <property type="entry name" value="Glycosidases"/>
    <property type="match status" value="1"/>
</dbReference>
<comment type="catalytic activity">
    <reaction evidence="7">
        <text>an N(4)-(oligosaccharide-(1-&gt;3)-[oligosaccharide-(1-&gt;6)]-beta-D-Man-(1-&gt;4)-beta-D-GlcNAc-(1-&gt;4)-alpha-D-GlcNAc)-L-asparaginyl-[protein] + H2O = an oligosaccharide-(1-&gt;3)-[oligosaccharide-(1-&gt;6)]-beta-D-Man-(1-&gt;4)-D-GlcNAc + N(4)-(N-acetyl-beta-D-glucosaminyl)-L-asparaginyl-[protein]</text>
        <dbReference type="Rhea" id="RHEA:73067"/>
        <dbReference type="Rhea" id="RHEA-COMP:12603"/>
        <dbReference type="Rhea" id="RHEA-COMP:18176"/>
        <dbReference type="ChEBI" id="CHEBI:15377"/>
        <dbReference type="ChEBI" id="CHEBI:132248"/>
        <dbReference type="ChEBI" id="CHEBI:192714"/>
        <dbReference type="ChEBI" id="CHEBI:192715"/>
        <dbReference type="EC" id="3.2.1.96"/>
    </reaction>
</comment>
<protein>
    <recommendedName>
        <fullName evidence="9">Cytosolic endo-beta-N-acetylglucosaminidase</fullName>
        <ecNumber evidence="3">3.2.1.96</ecNumber>
    </recommendedName>
</protein>
<keyword evidence="5" id="KW-0378">Hydrolase</keyword>
<dbReference type="Proteomes" id="UP000887013">
    <property type="component" value="Unassembled WGS sequence"/>
</dbReference>